<protein>
    <recommendedName>
        <fullName evidence="4">CUB domain-containing protein</fullName>
    </recommendedName>
</protein>
<keyword evidence="3" id="KW-1185">Reference proteome</keyword>
<keyword evidence="1" id="KW-0812">Transmembrane</keyword>
<sequence length="265" mass="29146">MKAKQCVCGAQRNVYRGEIVSPGSGSITGSRGCCSVCRYHVPPTTRAAAQYPVGCIGRTARYIQLNAAYGNSASEACVPLQIKCSFDAAKVKVRYVRFLVITQSQISREEEYAVAAMVISTIDMSNYNVIEGRENMPFSNISGQIEHGAKSHLEFTFESTTEGYCQSYTCATKGSDYKHFPNDQVQKIYKTIQVNALNGGSCVGSTDIQPRALRPRVSEQTTSQPLIYEHTTSHSSSIFSTILLCPYSLIVGISIYMLIIQLFTH</sequence>
<evidence type="ECO:0000313" key="3">
    <source>
        <dbReference type="Proteomes" id="UP000735302"/>
    </source>
</evidence>
<dbReference type="Proteomes" id="UP000735302">
    <property type="component" value="Unassembled WGS sequence"/>
</dbReference>
<keyword evidence="1" id="KW-0472">Membrane</keyword>
<accession>A0AAV3ZQY8</accession>
<reference evidence="2 3" key="1">
    <citation type="journal article" date="2021" name="Elife">
        <title>Chloroplast acquisition without the gene transfer in kleptoplastic sea slugs, Plakobranchus ocellatus.</title>
        <authorList>
            <person name="Maeda T."/>
            <person name="Takahashi S."/>
            <person name="Yoshida T."/>
            <person name="Shimamura S."/>
            <person name="Takaki Y."/>
            <person name="Nagai Y."/>
            <person name="Toyoda A."/>
            <person name="Suzuki Y."/>
            <person name="Arimoto A."/>
            <person name="Ishii H."/>
            <person name="Satoh N."/>
            <person name="Nishiyama T."/>
            <person name="Hasebe M."/>
            <person name="Maruyama T."/>
            <person name="Minagawa J."/>
            <person name="Obokata J."/>
            <person name="Shigenobu S."/>
        </authorList>
    </citation>
    <scope>NUCLEOTIDE SEQUENCE [LARGE SCALE GENOMIC DNA]</scope>
</reference>
<evidence type="ECO:0000313" key="2">
    <source>
        <dbReference type="EMBL" id="GFN98149.1"/>
    </source>
</evidence>
<evidence type="ECO:0008006" key="4">
    <source>
        <dbReference type="Google" id="ProtNLM"/>
    </source>
</evidence>
<dbReference type="EMBL" id="BLXT01002832">
    <property type="protein sequence ID" value="GFN98149.1"/>
    <property type="molecule type" value="Genomic_DNA"/>
</dbReference>
<dbReference type="AlphaFoldDB" id="A0AAV3ZQY8"/>
<name>A0AAV3ZQY8_9GAST</name>
<feature type="transmembrane region" description="Helical" evidence="1">
    <location>
        <begin position="238"/>
        <end position="259"/>
    </location>
</feature>
<comment type="caution">
    <text evidence="2">The sequence shown here is derived from an EMBL/GenBank/DDBJ whole genome shotgun (WGS) entry which is preliminary data.</text>
</comment>
<gene>
    <name evidence="2" type="ORF">PoB_002465500</name>
</gene>
<proteinExistence type="predicted"/>
<evidence type="ECO:0000256" key="1">
    <source>
        <dbReference type="SAM" id="Phobius"/>
    </source>
</evidence>
<organism evidence="2 3">
    <name type="scientific">Plakobranchus ocellatus</name>
    <dbReference type="NCBI Taxonomy" id="259542"/>
    <lineage>
        <taxon>Eukaryota</taxon>
        <taxon>Metazoa</taxon>
        <taxon>Spiralia</taxon>
        <taxon>Lophotrochozoa</taxon>
        <taxon>Mollusca</taxon>
        <taxon>Gastropoda</taxon>
        <taxon>Heterobranchia</taxon>
        <taxon>Euthyneura</taxon>
        <taxon>Panpulmonata</taxon>
        <taxon>Sacoglossa</taxon>
        <taxon>Placobranchoidea</taxon>
        <taxon>Plakobranchidae</taxon>
        <taxon>Plakobranchus</taxon>
    </lineage>
</organism>
<keyword evidence="1" id="KW-1133">Transmembrane helix</keyword>